<dbReference type="GO" id="GO:0020037">
    <property type="term" value="F:heme binding"/>
    <property type="evidence" value="ECO:0007669"/>
    <property type="project" value="InterPro"/>
</dbReference>
<dbReference type="Pfam" id="PF09100">
    <property type="entry name" value="Qn_am_d_aIV"/>
    <property type="match status" value="1"/>
</dbReference>
<dbReference type="NCBIfam" id="TIGR03908">
    <property type="entry name" value="QH_alpha"/>
    <property type="match status" value="1"/>
</dbReference>
<dbReference type="InterPro" id="IPR023887">
    <property type="entry name" value="QH-AmDH_asu"/>
</dbReference>
<protein>
    <recommendedName>
        <fullName evidence="8">Quinohemoprotein amine dehydrogenase subunit alpha</fullName>
    </recommendedName>
</protein>
<evidence type="ECO:0000313" key="6">
    <source>
        <dbReference type="EMBL" id="ACR01581.1"/>
    </source>
</evidence>
<dbReference type="Pfam" id="PF14930">
    <property type="entry name" value="Qn_am_d_aII"/>
    <property type="match status" value="1"/>
</dbReference>
<dbReference type="InterPro" id="IPR009111">
    <property type="entry name" value="QH-AmDH_asu_dom2"/>
</dbReference>
<dbReference type="Gene3D" id="2.40.128.120">
    <property type="entry name" value="Quinohemoprotein amine dehydrogenase alpha subunit, domain 2"/>
    <property type="match status" value="1"/>
</dbReference>
<proteinExistence type="predicted"/>
<dbReference type="InterPro" id="IPR015184">
    <property type="entry name" value="QH-AmDH_asu_dom_IV"/>
</dbReference>
<feature type="domain" description="Quinohemoprotein amine dehydrogenase alpha subunit" evidence="3">
    <location>
        <begin position="313"/>
        <end position="390"/>
    </location>
</feature>
<dbReference type="InterPro" id="IPR036718">
    <property type="entry name" value="H-AmDH_asu_dom2_sf"/>
</dbReference>
<dbReference type="InterPro" id="IPR036909">
    <property type="entry name" value="Cyt_c-like_dom_sf"/>
</dbReference>
<name>C4KB05_THASP</name>
<evidence type="ECO:0000259" key="5">
    <source>
        <dbReference type="Pfam" id="PF14930"/>
    </source>
</evidence>
<feature type="chain" id="PRO_5002939756" description="Quinohemoprotein amine dehydrogenase subunit alpha" evidence="1">
    <location>
        <begin position="31"/>
        <end position="530"/>
    </location>
</feature>
<dbReference type="InterPro" id="IPR014756">
    <property type="entry name" value="Ig_E-set"/>
</dbReference>
<dbReference type="RefSeq" id="WP_012585770.1">
    <property type="nucleotide sequence ID" value="NC_011662.2"/>
</dbReference>
<reference evidence="6 7" key="2">
    <citation type="journal article" date="2012" name="Stand. Genomic Sci.">
        <title>Complete genome sequence of Thauera aminoaromatica strain MZ1T.</title>
        <authorList>
            <person name="Jiang K."/>
            <person name="Sanseverino J."/>
            <person name="Chauhan A."/>
            <person name="Lucas S."/>
            <person name="Copeland A."/>
            <person name="Lapidus A."/>
            <person name="Del Rio T.G."/>
            <person name="Dalin E."/>
            <person name="Tice H."/>
            <person name="Bruce D."/>
            <person name="Goodwin L."/>
            <person name="Pitluck S."/>
            <person name="Sims D."/>
            <person name="Brettin T."/>
            <person name="Detter J.C."/>
            <person name="Han C."/>
            <person name="Chang Y.J."/>
            <person name="Larimer F."/>
            <person name="Land M."/>
            <person name="Hauser L."/>
            <person name="Kyrpides N.C."/>
            <person name="Mikhailova N."/>
            <person name="Moser S."/>
            <person name="Jegier P."/>
            <person name="Close D."/>
            <person name="Debruyn J.M."/>
            <person name="Wang Y."/>
            <person name="Layton A.C."/>
            <person name="Allen M.S."/>
            <person name="Sayler G.S."/>
        </authorList>
    </citation>
    <scope>NUCLEOTIDE SEQUENCE [LARGE SCALE GENOMIC DNA]</scope>
    <source>
        <strain evidence="6 7">MZ1T</strain>
    </source>
</reference>
<evidence type="ECO:0000256" key="1">
    <source>
        <dbReference type="SAM" id="SignalP"/>
    </source>
</evidence>
<feature type="signal peptide" evidence="1">
    <location>
        <begin position="1"/>
        <end position="30"/>
    </location>
</feature>
<reference evidence="7" key="1">
    <citation type="submission" date="2009-05" db="EMBL/GenBank/DDBJ databases">
        <title>Complete sequence of chromosome of Thauera sp. MZ1T.</title>
        <authorList>
            <consortium name="US DOE Joint Genome Institute"/>
            <person name="Lucas S."/>
            <person name="Copeland A."/>
            <person name="Lapidus A."/>
            <person name="Glavina del Rio T."/>
            <person name="Dalin E."/>
            <person name="Tice H."/>
            <person name="Bruce D."/>
            <person name="Goodwin L."/>
            <person name="Pitluck S."/>
            <person name="Sims D."/>
            <person name="Brettin T."/>
            <person name="Detter J.C."/>
            <person name="Han C."/>
            <person name="Larimer F."/>
            <person name="Land M."/>
            <person name="Hauser L."/>
            <person name="Kyrpides N."/>
            <person name="Mikhailova N."/>
            <person name="Sayler G.S."/>
        </authorList>
    </citation>
    <scope>NUCLEOTIDE SEQUENCE [LARGE SCALE GENOMIC DNA]</scope>
    <source>
        <strain evidence="7">MZ1T</strain>
    </source>
</reference>
<dbReference type="GO" id="GO:0009055">
    <property type="term" value="F:electron transfer activity"/>
    <property type="evidence" value="ECO:0007669"/>
    <property type="project" value="InterPro"/>
</dbReference>
<sequence length="530" mass="56503">MEKERNITSMIAAGLLALAAVVGAPERALAADGAALLAANCLSCHSAQGGSISRVEGQRKTPEGWQMTITRMQEQHGAKVSAEDKRRLIKYLADTRGLAPAETAGWRYLLEHDNNRVETIDGRYRDMCARCHSGARFALQRRSEDEWKLLMHTHIGLNPTLEFHSLARDRQWFPLAVNEVAPALARDFALDARAWKAWQAAPRTALDGSWRIAGFLPGKGAFEGRMRASAAGEDRYELAIEGRYADGALLSGRGVATVYTGYEWRGSVDIDGVALRQVMAADARGERMHGRQHFADSRRMGGALSALREGAAPMVMAVMPAQLRRGETAELTVVGSGLAGAVSLGKGVRVLEVVSRSPDRVVVRARAEGRDGLNDVAVGSARGKGLLAVYGRVARVEVEPANAIARVGGPGDAQMQKVGVAYRAIGWAAGRDGKAGTADDLRLGYLPARWSIEAADEEAEKAHDADFVGHIGADGVFVPGDAGPNPARPKSLGNTGRVNVVATVEAAGATVEGRGKLDVAVPDFVQRALD</sequence>
<accession>C4KB05</accession>
<dbReference type="InterPro" id="IPR015182">
    <property type="entry name" value="QH-AmDH_asu_heme-bd_dom"/>
</dbReference>
<feature type="domain" description="Quinohemoprotein amine dehydrogenase alpha subunit" evidence="5">
    <location>
        <begin position="204"/>
        <end position="308"/>
    </location>
</feature>
<dbReference type="SUPFAM" id="SSF69298">
    <property type="entry name" value="Quinohemoprotein amine dehydrogenase A chain, domain 3"/>
    <property type="match status" value="1"/>
</dbReference>
<evidence type="ECO:0008006" key="8">
    <source>
        <dbReference type="Google" id="ProtNLM"/>
    </source>
</evidence>
<dbReference type="HOGENOM" id="CLU_520599_0_0_4"/>
<organism evidence="6 7">
    <name type="scientific">Thauera aminoaromatica</name>
    <dbReference type="NCBI Taxonomy" id="164330"/>
    <lineage>
        <taxon>Bacteria</taxon>
        <taxon>Pseudomonadati</taxon>
        <taxon>Pseudomonadota</taxon>
        <taxon>Betaproteobacteria</taxon>
        <taxon>Rhodocyclales</taxon>
        <taxon>Zoogloeaceae</taxon>
        <taxon>Thauera</taxon>
    </lineage>
</organism>
<dbReference type="AlphaFoldDB" id="C4KB05"/>
<dbReference type="InterPro" id="IPR013783">
    <property type="entry name" value="Ig-like_fold"/>
</dbReference>
<evidence type="ECO:0000259" key="4">
    <source>
        <dbReference type="Pfam" id="PF09100"/>
    </source>
</evidence>
<dbReference type="eggNOG" id="COG2010">
    <property type="taxonomic scope" value="Bacteria"/>
</dbReference>
<gene>
    <name evidence="6" type="ordered locus">Tmz1t_2982</name>
</gene>
<dbReference type="SUPFAM" id="SSF46626">
    <property type="entry name" value="Cytochrome c"/>
    <property type="match status" value="2"/>
</dbReference>
<feature type="domain" description="Quinohemoprotein amine dehydrogenase alpha subunit haem binding" evidence="2">
    <location>
        <begin position="33"/>
        <end position="195"/>
    </location>
</feature>
<dbReference type="SUPFAM" id="SSF81296">
    <property type="entry name" value="E set domains"/>
    <property type="match status" value="2"/>
</dbReference>
<dbReference type="Proteomes" id="UP000002186">
    <property type="component" value="Chromosome"/>
</dbReference>
<evidence type="ECO:0000313" key="7">
    <source>
        <dbReference type="Proteomes" id="UP000002186"/>
    </source>
</evidence>
<dbReference type="Pfam" id="PF09099">
    <property type="entry name" value="Qn_am_d_aIII"/>
    <property type="match status" value="1"/>
</dbReference>
<dbReference type="KEGG" id="tmz:Tmz1t_2982"/>
<dbReference type="Gene3D" id="2.60.40.10">
    <property type="entry name" value="Immunoglobulins"/>
    <property type="match status" value="2"/>
</dbReference>
<evidence type="ECO:0000259" key="3">
    <source>
        <dbReference type="Pfam" id="PF09099"/>
    </source>
</evidence>
<dbReference type="EMBL" id="CP001281">
    <property type="protein sequence ID" value="ACR01581.1"/>
    <property type="molecule type" value="Genomic_DNA"/>
</dbReference>
<dbReference type="STRING" id="85643.Tmz1t_2982"/>
<evidence type="ECO:0000259" key="2">
    <source>
        <dbReference type="Pfam" id="PF09098"/>
    </source>
</evidence>
<keyword evidence="7" id="KW-1185">Reference proteome</keyword>
<feature type="domain" description="Quinohemoprotein amine dehydrogenase alpha subunit" evidence="4">
    <location>
        <begin position="396"/>
        <end position="527"/>
    </location>
</feature>
<dbReference type="Gene3D" id="1.10.760.10">
    <property type="entry name" value="Cytochrome c-like domain"/>
    <property type="match status" value="1"/>
</dbReference>
<dbReference type="Pfam" id="PF09098">
    <property type="entry name" value="Dehyd-heme_bind"/>
    <property type="match status" value="1"/>
</dbReference>
<dbReference type="InterPro" id="IPR015183">
    <property type="entry name" value="QH-AmDH_asu_dom_III"/>
</dbReference>
<keyword evidence="1" id="KW-0732">Signal</keyword>